<dbReference type="EMBL" id="LQPR01000012">
    <property type="protein sequence ID" value="ORW73832.1"/>
    <property type="molecule type" value="Genomic_DNA"/>
</dbReference>
<proteinExistence type="predicted"/>
<keyword evidence="4" id="KW-1185">Reference proteome</keyword>
<feature type="domain" description="PE-PPE" evidence="2">
    <location>
        <begin position="158"/>
        <end position="380"/>
    </location>
</feature>
<accession>A0AAJ3TWG6</accession>
<evidence type="ECO:0000313" key="3">
    <source>
        <dbReference type="EMBL" id="ORW73832.1"/>
    </source>
</evidence>
<dbReference type="InterPro" id="IPR038332">
    <property type="entry name" value="PPE_sf"/>
</dbReference>
<name>A0AAJ3TWG6_9MYCO</name>
<evidence type="ECO:0000313" key="4">
    <source>
        <dbReference type="Proteomes" id="UP000193387"/>
    </source>
</evidence>
<dbReference type="Proteomes" id="UP000193387">
    <property type="component" value="Unassembled WGS sequence"/>
</dbReference>
<dbReference type="Pfam" id="PF00934">
    <property type="entry name" value="PE"/>
    <property type="match status" value="1"/>
</dbReference>
<evidence type="ECO:0000259" key="1">
    <source>
        <dbReference type="Pfam" id="PF00934"/>
    </source>
</evidence>
<dbReference type="Gene3D" id="1.10.287.850">
    <property type="entry name" value="HP0062-like domain"/>
    <property type="match status" value="1"/>
</dbReference>
<organism evidence="3 4">
    <name type="scientific">Mycobacterium saskatchewanense</name>
    <dbReference type="NCBI Taxonomy" id="220927"/>
    <lineage>
        <taxon>Bacteria</taxon>
        <taxon>Bacillati</taxon>
        <taxon>Actinomycetota</taxon>
        <taxon>Actinomycetes</taxon>
        <taxon>Mycobacteriales</taxon>
        <taxon>Mycobacteriaceae</taxon>
        <taxon>Mycobacterium</taxon>
        <taxon>Mycobacterium simiae complex</taxon>
    </lineage>
</organism>
<evidence type="ECO:0008006" key="5">
    <source>
        <dbReference type="Google" id="ProtNLM"/>
    </source>
</evidence>
<dbReference type="InterPro" id="IPR013228">
    <property type="entry name" value="PE-PPE_C"/>
</dbReference>
<feature type="domain" description="PE" evidence="1">
    <location>
        <begin position="4"/>
        <end position="93"/>
    </location>
</feature>
<evidence type="ECO:0000259" key="2">
    <source>
        <dbReference type="Pfam" id="PF08237"/>
    </source>
</evidence>
<sequence>MSFVLAQPAFMATAAADVTAIGSTIGAANAAAAGATTGVVAAAGDEVSAATAALFDEYARGYQELVRQAGAFHDQFAAALAAAGTAYAEVETEASTALQSLIAPAQTGAASALAAAPAAATPVDVSLILGASGVPIPSAQYIASAYAKYISPFFTTNNIQGLFTPEGLYPITGIKDLTLNISVDRGLTILNNAIMGQLAAGNHSVNVFGYSQGAILAALELPILQAAHVDPTSVSFVLVGNEMTPNGGLLARFPGLNIPSLGLPFYGGMNANTGFTVINNTLEYDGFADFPQYPINFLSDLNALMGIIYVHGTYLQIPDAQLATAITLPTTPGYAGGTTYNMIPSPHLPLVEPLRAIPYIGNPLAELLQPDLRYIVNWGYGDPAYGWSTGPANVTTPFGLFPPLSATTSLPGYLVSGAHEGMVNAFNALQAEGPPVLPHLSLPDLGGGGQFSLPSPGTLLSPASIDGFIHGLQTANTNLVDTFASDVSTAYATLLPTADIATAVAVTLPSYDANLFLNGISQAVAGQPIEGLMHAFGDPIAADVGLGTVAGGVNFLVFASALGTIFNGTPHPTP</sequence>
<gene>
    <name evidence="3" type="ORF">AWC23_00530</name>
</gene>
<dbReference type="AlphaFoldDB" id="A0AAJ3TWG6"/>
<dbReference type="Pfam" id="PF08237">
    <property type="entry name" value="PE-PPE"/>
    <property type="match status" value="1"/>
</dbReference>
<reference evidence="3 4" key="1">
    <citation type="submission" date="2016-01" db="EMBL/GenBank/DDBJ databases">
        <title>The new phylogeny of the genus Mycobacterium.</title>
        <authorList>
            <person name="Tarcisio F."/>
            <person name="Conor M."/>
            <person name="Antonella G."/>
            <person name="Elisabetta G."/>
            <person name="Giulia F.S."/>
            <person name="Sara T."/>
            <person name="Anna F."/>
            <person name="Clotilde B."/>
            <person name="Roberto B."/>
            <person name="Veronica D.S."/>
            <person name="Fabio R."/>
            <person name="Monica P."/>
            <person name="Olivier J."/>
            <person name="Enrico T."/>
            <person name="Nicola S."/>
        </authorList>
    </citation>
    <scope>NUCLEOTIDE SEQUENCE [LARGE SCALE GENOMIC DNA]</scope>
    <source>
        <strain evidence="3 4">DSM 44616</strain>
    </source>
</reference>
<comment type="caution">
    <text evidence="3">The sequence shown here is derived from an EMBL/GenBank/DDBJ whole genome shotgun (WGS) entry which is preliminary data.</text>
</comment>
<dbReference type="RefSeq" id="WP_085254356.1">
    <property type="nucleotide sequence ID" value="NZ_AP022573.1"/>
</dbReference>
<protein>
    <recommendedName>
        <fullName evidence="5">PE family protein</fullName>
    </recommendedName>
</protein>
<dbReference type="InterPro" id="IPR000084">
    <property type="entry name" value="PE-PGRS_N"/>
</dbReference>
<dbReference type="SUPFAM" id="SSF140459">
    <property type="entry name" value="PE/PPE dimer-like"/>
    <property type="match status" value="1"/>
</dbReference>